<dbReference type="EMBL" id="JBHTLQ010000024">
    <property type="protein sequence ID" value="MFD1191277.1"/>
    <property type="molecule type" value="Genomic_DNA"/>
</dbReference>
<comment type="caution">
    <text evidence="3">The sequence shown here is derived from an EMBL/GenBank/DDBJ whole genome shotgun (WGS) entry which is preliminary data.</text>
</comment>
<keyword evidence="2" id="KW-1277">Toxin-antitoxin system</keyword>
<dbReference type="RefSeq" id="WP_377353730.1">
    <property type="nucleotide sequence ID" value="NZ_JBHTLQ010000024.1"/>
</dbReference>
<name>A0ABW3T5I4_9CAUL</name>
<dbReference type="InterPro" id="IPR035093">
    <property type="entry name" value="RelE/ParE_toxin_dom_sf"/>
</dbReference>
<dbReference type="Proteomes" id="UP001597216">
    <property type="component" value="Unassembled WGS sequence"/>
</dbReference>
<accession>A0ABW3T5I4</accession>
<comment type="similarity">
    <text evidence="1">Belongs to the RelE toxin family.</text>
</comment>
<keyword evidence="4" id="KW-1185">Reference proteome</keyword>
<dbReference type="PANTHER" id="PTHR33755">
    <property type="entry name" value="TOXIN PARE1-RELATED"/>
    <property type="match status" value="1"/>
</dbReference>
<dbReference type="InterPro" id="IPR007712">
    <property type="entry name" value="RelE/ParE_toxin"/>
</dbReference>
<dbReference type="Pfam" id="PF05016">
    <property type="entry name" value="ParE_toxin"/>
    <property type="match status" value="1"/>
</dbReference>
<organism evidence="3 4">
    <name type="scientific">Phenylobacterium conjunctum</name>
    <dbReference type="NCBI Taxonomy" id="1298959"/>
    <lineage>
        <taxon>Bacteria</taxon>
        <taxon>Pseudomonadati</taxon>
        <taxon>Pseudomonadota</taxon>
        <taxon>Alphaproteobacteria</taxon>
        <taxon>Caulobacterales</taxon>
        <taxon>Caulobacteraceae</taxon>
        <taxon>Phenylobacterium</taxon>
    </lineage>
</organism>
<dbReference type="NCBIfam" id="TIGR02385">
    <property type="entry name" value="RelE_StbE"/>
    <property type="match status" value="1"/>
</dbReference>
<evidence type="ECO:0000313" key="3">
    <source>
        <dbReference type="EMBL" id="MFD1191277.1"/>
    </source>
</evidence>
<dbReference type="Gene3D" id="3.30.2310.20">
    <property type="entry name" value="RelE-like"/>
    <property type="match status" value="1"/>
</dbReference>
<protein>
    <submittedName>
        <fullName evidence="3">Type II toxin-antitoxin system RelE/ParE family toxin</fullName>
    </submittedName>
</protein>
<dbReference type="InterPro" id="IPR051803">
    <property type="entry name" value="TA_system_RelE-like_toxin"/>
</dbReference>
<evidence type="ECO:0000313" key="4">
    <source>
        <dbReference type="Proteomes" id="UP001597216"/>
    </source>
</evidence>
<reference evidence="4" key="1">
    <citation type="journal article" date="2019" name="Int. J. Syst. Evol. Microbiol.">
        <title>The Global Catalogue of Microorganisms (GCM) 10K type strain sequencing project: providing services to taxonomists for standard genome sequencing and annotation.</title>
        <authorList>
            <consortium name="The Broad Institute Genomics Platform"/>
            <consortium name="The Broad Institute Genome Sequencing Center for Infectious Disease"/>
            <person name="Wu L."/>
            <person name="Ma J."/>
        </authorList>
    </citation>
    <scope>NUCLEOTIDE SEQUENCE [LARGE SCALE GENOMIC DNA]</scope>
    <source>
        <strain evidence="4">CCUG 55074</strain>
    </source>
</reference>
<sequence>MVQIVWSRRAIADLEAIRRYIEQFNPLAAQRMVLRLRAAALGLHEHPERGRLANPPVRELTIVAPYVIRYVVVGAQVAILRVKHGAQAPE</sequence>
<evidence type="ECO:0000256" key="2">
    <source>
        <dbReference type="ARBA" id="ARBA00022649"/>
    </source>
</evidence>
<evidence type="ECO:0000256" key="1">
    <source>
        <dbReference type="ARBA" id="ARBA00006226"/>
    </source>
</evidence>
<gene>
    <name evidence="3" type="ORF">ACFQ27_11860</name>
</gene>
<proteinExistence type="inferred from homology"/>